<dbReference type="Pfam" id="PF00646">
    <property type="entry name" value="F-box"/>
    <property type="match status" value="1"/>
</dbReference>
<feature type="domain" description="F-box" evidence="5">
    <location>
        <begin position="141"/>
        <end position="182"/>
    </location>
</feature>
<dbReference type="GO" id="GO:0006388">
    <property type="term" value="P:tRNA splicing, via endonucleolytic cleavage and ligation"/>
    <property type="evidence" value="ECO:0007669"/>
    <property type="project" value="InterPro"/>
</dbReference>
<dbReference type="Gene3D" id="1.20.1280.50">
    <property type="match status" value="2"/>
</dbReference>
<dbReference type="PANTHER" id="PTHR31111">
    <property type="entry name" value="BNAA05G37150D PROTEIN-RELATED"/>
    <property type="match status" value="1"/>
</dbReference>
<dbReference type="InterPro" id="IPR013187">
    <property type="entry name" value="F-box-assoc_dom_typ3"/>
</dbReference>
<feature type="compositionally biased region" description="Polar residues" evidence="4">
    <location>
        <begin position="1526"/>
        <end position="1535"/>
    </location>
</feature>
<dbReference type="InterPro" id="IPR036167">
    <property type="entry name" value="tRNA_intron_Endo_cat-like_sf"/>
</dbReference>
<dbReference type="InterPro" id="IPR006678">
    <property type="entry name" value="tRNA_intron_Endonuc_N"/>
</dbReference>
<dbReference type="GO" id="GO:0005634">
    <property type="term" value="C:nucleus"/>
    <property type="evidence" value="ECO:0007669"/>
    <property type="project" value="UniProtKB-ARBA"/>
</dbReference>
<dbReference type="Pfam" id="PF02778">
    <property type="entry name" value="tRNA_int_endo_N"/>
    <property type="match status" value="1"/>
</dbReference>
<dbReference type="InterPro" id="IPR017451">
    <property type="entry name" value="F-box-assoc_interact_dom"/>
</dbReference>
<dbReference type="SUPFAM" id="SSF53032">
    <property type="entry name" value="tRNA-intron endonuclease catalytic domain-like"/>
    <property type="match status" value="1"/>
</dbReference>
<dbReference type="EMBL" id="RDQH01000337">
    <property type="protein sequence ID" value="RXH83739.1"/>
    <property type="molecule type" value="Genomic_DNA"/>
</dbReference>
<dbReference type="NCBIfam" id="TIGR01640">
    <property type="entry name" value="F_box_assoc_1"/>
    <property type="match status" value="3"/>
</dbReference>
<evidence type="ECO:0000256" key="1">
    <source>
        <dbReference type="ARBA" id="ARBA00008078"/>
    </source>
</evidence>
<protein>
    <recommendedName>
        <fullName evidence="2">tRNA-intron lyase</fullName>
        <ecNumber evidence="2">4.6.1.16</ecNumber>
    </recommendedName>
</protein>
<dbReference type="CDD" id="cd22363">
    <property type="entry name" value="tRNA-intron_lyase_C"/>
    <property type="match status" value="1"/>
</dbReference>
<dbReference type="Pfam" id="PF01974">
    <property type="entry name" value="tRNA_int_endo"/>
    <property type="match status" value="1"/>
</dbReference>
<dbReference type="InterPro" id="IPR011856">
    <property type="entry name" value="tRNA_endonuc-like_dom_sf"/>
</dbReference>
<dbReference type="InterPro" id="IPR006677">
    <property type="entry name" value="tRNA_intron_Endonuc_cat-like"/>
</dbReference>
<dbReference type="EC" id="4.6.1.16" evidence="2"/>
<evidence type="ECO:0000256" key="3">
    <source>
        <dbReference type="ARBA" id="ARBA00034031"/>
    </source>
</evidence>
<dbReference type="SUPFAM" id="SSF81383">
    <property type="entry name" value="F-box domain"/>
    <property type="match status" value="3"/>
</dbReference>
<proteinExistence type="inferred from homology"/>
<sequence length="1535" mass="176554">MRNVLEVDGCLALIGDKKLMTLQNMMALWILKDYQNQVWVRKTIILPHCWRALGCLVPLHTIHNGELLLQSTVLRVHGPPGHVRVHVYNMESKSFSESEIGVPSEWTFGNDARLKLVASYDDNIDIAQKSRRETWNLVDEIPTDIICFQILPRLPSKSLMRLKCVCKTWSSLIRNPSFADTHQGFHRNKLTRLLLTTWDKATRQQHFLSVQINQDGSPTPTIHLPNLPTVSNDHRLYNVQSTNGLICLYLSNTLSRDHALAYLDPPNFIFNPCTRESIILPHPSPAYRTSHVTYHFGFSPLTNEYKVLQAQTFRPDDSIPTDMTFMFKIFKLGTSLWRTLEVDLNDLPFDPVKCHVCINGAIHSMHRKENVVVVLDIGDEKFRVISLSQYYIYFRHRIGYPTAEIMRNVVEVGGCLVIIGDKKLMKSRDITALRILKDYENQVPLPLRTIHNGELLLQSTELRMHEPQDHLRVHVYNMESKSFMGSVIGLPSEWTFRNDARLKLVASYDDNIKRNMESAGSELPSEIIWFQILPRVPSKSLMRFKCVCKSWSSLVRNPSFVDAHQSFHRNKLTHLLLTTWDRATRQQHFLSAQINQDGTPTPAIHLLNLPMGSDHRLYNAQSTNGLVCLYLSNNLSRHHTLAYLDPPNFIFNPCTRESIILPHASPAYCTSHVTYHFGFSPLTNEYKVLQVQTFRPHDSIPTDMTFMFKIFKLGTSLWRRLEIDRNDLPFEPLKCPFAVQSVCINGAMHWMHLKENVVVVFDIGDEKFRVIPLPQDYVSFIHRIGYPMGDAMRNVVEVGGCLALIGDKKLVRSQNMMALWILKDYENQVWIREAITFPLRWRALGCPVPLRTIHNGELLLQSIELHVHEAPDHVRVHVYNMESNSFRGSEIGLPWAFLNDARLKLVSMDQDMESAGSELPSEIICYQILPRLPSKSLMRFKCVGKSWSSLVRSPSFVDAHQTFHRNKLNHLLLTTWDKSTRQQHFLSVQINQEGIPTAATHLLNLPTLSFNQRLYNAESINGLVFLYPSNTVFPHHNQANRDNLLRMLNPSTREFIALPHAFPRCCRSAHSTHHFGFSPLTNEYKVLQVQRFQPRDSMTRAMTFMFKIFKLGTSLWRCIELDLNDLPFDPSKCPFHRRSVSVNGAIHWMHDTQNILVVFDIADEKFKVITLPHNYNCAIHKFNFAYGNIVEVFGCLALIGDEQLTQQNMMGLWILKDYENQVWVKETFRFPFVWSEFGYPVPFCSIHTGELILQSSKLSRQHPNHVRLHLYNMKSKSFRESEIVLPSEWRFQWKGKGAEAKALANPMSKIVLKLQSSLIQSDARGILCGSSVLLAAEEEQALLFGHAYFGHPIVNADKDRQWFQLGMEEAFFLCYSLKCLKIAGEDKRPKDDQELWQCMKSEKAGFPVFYKAYSHLRTKNWVVRPGLQYGADFVAYRHHPSLVHSEYAVLVSSEGDAEANGRLKVWSDVHCTLRLCLGVVKTLLVLTISKNGDDDASPSCLENYTVDERTVTRWSPEQSREEDTTTDNAESQATE</sequence>
<dbReference type="Proteomes" id="UP000290289">
    <property type="component" value="Chromosome 11"/>
</dbReference>
<dbReference type="GO" id="GO:0000213">
    <property type="term" value="F:tRNA-intron lyase activity"/>
    <property type="evidence" value="ECO:0007669"/>
    <property type="project" value="UniProtKB-EC"/>
</dbReference>
<dbReference type="InterPro" id="IPR001810">
    <property type="entry name" value="F-box_dom"/>
</dbReference>
<dbReference type="PANTHER" id="PTHR31111:SF138">
    <property type="entry name" value="F-BOX ASSOCIATED DOMAIN-CONTAINING PROTEIN"/>
    <property type="match status" value="1"/>
</dbReference>
<name>A0A498IKL3_MALDO</name>
<feature type="domain" description="F-box" evidence="5">
    <location>
        <begin position="523"/>
        <end position="564"/>
    </location>
</feature>
<evidence type="ECO:0000256" key="4">
    <source>
        <dbReference type="SAM" id="MobiDB-lite"/>
    </source>
</evidence>
<evidence type="ECO:0000313" key="6">
    <source>
        <dbReference type="EMBL" id="RXH83739.1"/>
    </source>
</evidence>
<dbReference type="SMART" id="SM00256">
    <property type="entry name" value="FBOX"/>
    <property type="match status" value="3"/>
</dbReference>
<dbReference type="STRING" id="3750.A0A498IKL3"/>
<evidence type="ECO:0000259" key="5">
    <source>
        <dbReference type="SMART" id="SM00256"/>
    </source>
</evidence>
<comment type="caution">
    <text evidence="6">The sequence shown here is derived from an EMBL/GenBank/DDBJ whole genome shotgun (WGS) entry which is preliminary data.</text>
</comment>
<dbReference type="Pfam" id="PF08268">
    <property type="entry name" value="FBA_3"/>
    <property type="match status" value="4"/>
</dbReference>
<gene>
    <name evidence="6" type="ORF">DVH24_005992</name>
</gene>
<feature type="region of interest" description="Disordered" evidence="4">
    <location>
        <begin position="1511"/>
        <end position="1535"/>
    </location>
</feature>
<dbReference type="Gene3D" id="3.40.1350.10">
    <property type="match status" value="1"/>
</dbReference>
<reference evidence="6 7" key="1">
    <citation type="submission" date="2018-10" db="EMBL/GenBank/DDBJ databases">
        <title>A high-quality apple genome assembly.</title>
        <authorList>
            <person name="Hu J."/>
        </authorList>
    </citation>
    <scope>NUCLEOTIDE SEQUENCE [LARGE SCALE GENOMIC DNA]</scope>
    <source>
        <strain evidence="7">cv. HFTH1</strain>
        <tissue evidence="6">Young leaf</tissue>
    </source>
</reference>
<evidence type="ECO:0000313" key="7">
    <source>
        <dbReference type="Proteomes" id="UP000290289"/>
    </source>
</evidence>
<accession>A0A498IKL3</accession>
<dbReference type="Pfam" id="PF12937">
    <property type="entry name" value="F-box-like"/>
    <property type="match status" value="1"/>
</dbReference>
<dbReference type="GO" id="GO:0003676">
    <property type="term" value="F:nucleic acid binding"/>
    <property type="evidence" value="ECO:0007669"/>
    <property type="project" value="InterPro"/>
</dbReference>
<organism evidence="6 7">
    <name type="scientific">Malus domestica</name>
    <name type="common">Apple</name>
    <name type="synonym">Pyrus malus</name>
    <dbReference type="NCBI Taxonomy" id="3750"/>
    <lineage>
        <taxon>Eukaryota</taxon>
        <taxon>Viridiplantae</taxon>
        <taxon>Streptophyta</taxon>
        <taxon>Embryophyta</taxon>
        <taxon>Tracheophyta</taxon>
        <taxon>Spermatophyta</taxon>
        <taxon>Magnoliopsida</taxon>
        <taxon>eudicotyledons</taxon>
        <taxon>Gunneridae</taxon>
        <taxon>Pentapetalae</taxon>
        <taxon>rosids</taxon>
        <taxon>fabids</taxon>
        <taxon>Rosales</taxon>
        <taxon>Rosaceae</taxon>
        <taxon>Amygdaloideae</taxon>
        <taxon>Maleae</taxon>
        <taxon>Malus</taxon>
    </lineage>
</organism>
<keyword evidence="7" id="KW-1185">Reference proteome</keyword>
<comment type="catalytic activity">
    <reaction evidence="3">
        <text>pretRNA = a 3'-half-tRNA molecule with a 5'-OH end + a 5'-half-tRNA molecule with a 2',3'-cyclic phosphate end + an intron with a 2',3'-cyclic phosphate and a 5'-hydroxyl terminus.</text>
        <dbReference type="EC" id="4.6.1.16"/>
    </reaction>
</comment>
<dbReference type="CDD" id="cd22157">
    <property type="entry name" value="F-box_AtFBW1-like"/>
    <property type="match status" value="3"/>
</dbReference>
<dbReference type="InterPro" id="IPR036047">
    <property type="entry name" value="F-box-like_dom_sf"/>
</dbReference>
<comment type="similarity">
    <text evidence="1">Belongs to the tRNA-intron endonuclease family.</text>
</comment>
<feature type="domain" description="F-box" evidence="5">
    <location>
        <begin position="919"/>
        <end position="960"/>
    </location>
</feature>
<evidence type="ECO:0000256" key="2">
    <source>
        <dbReference type="ARBA" id="ARBA00012573"/>
    </source>
</evidence>